<gene>
    <name evidence="2" type="ORF">STRIP9103_06564</name>
</gene>
<evidence type="ECO:0000256" key="1">
    <source>
        <dbReference type="SAM" id="MobiDB-lite"/>
    </source>
</evidence>
<sequence length="69" mass="7865">MHALLFHRLFLVSYHQSPPARWWHARWAHRGIRVQCGGAQSARRPPPGRGTHASVTTSHCRWDGAGWAE</sequence>
<dbReference type="PATRIC" id="fig|698759.3.peg.146"/>
<dbReference type="EMBL" id="AEJC01000012">
    <property type="protein sequence ID" value="EKX69337.1"/>
    <property type="molecule type" value="Genomic_DNA"/>
</dbReference>
<keyword evidence="3" id="KW-1185">Reference proteome</keyword>
<comment type="caution">
    <text evidence="2">The sequence shown here is derived from an EMBL/GenBank/DDBJ whole genome shotgun (WGS) entry which is preliminary data.</text>
</comment>
<evidence type="ECO:0000313" key="3">
    <source>
        <dbReference type="Proteomes" id="UP000010411"/>
    </source>
</evidence>
<evidence type="ECO:0000313" key="2">
    <source>
        <dbReference type="EMBL" id="EKX69337.1"/>
    </source>
</evidence>
<dbReference type="AlphaFoldDB" id="L1L8V2"/>
<organism evidence="2 3">
    <name type="scientific">Streptomyces ipomoeae 91-03</name>
    <dbReference type="NCBI Taxonomy" id="698759"/>
    <lineage>
        <taxon>Bacteria</taxon>
        <taxon>Bacillati</taxon>
        <taxon>Actinomycetota</taxon>
        <taxon>Actinomycetes</taxon>
        <taxon>Kitasatosporales</taxon>
        <taxon>Streptomycetaceae</taxon>
        <taxon>Streptomyces</taxon>
    </lineage>
</organism>
<name>L1L8V2_9ACTN</name>
<protein>
    <submittedName>
        <fullName evidence="2">Uncharacterized protein</fullName>
    </submittedName>
</protein>
<reference evidence="2 3" key="1">
    <citation type="submission" date="2012-11" db="EMBL/GenBank/DDBJ databases">
        <authorList>
            <person name="Huguet-Tapia J.C."/>
            <person name="Durkin A.S."/>
            <person name="Pettis G.S."/>
            <person name="Badger J.H."/>
        </authorList>
    </citation>
    <scope>NUCLEOTIDE SEQUENCE [LARGE SCALE GENOMIC DNA]</scope>
    <source>
        <strain evidence="2 3">91-03</strain>
    </source>
</reference>
<proteinExistence type="predicted"/>
<feature type="region of interest" description="Disordered" evidence="1">
    <location>
        <begin position="38"/>
        <end position="57"/>
    </location>
</feature>
<dbReference type="Proteomes" id="UP000010411">
    <property type="component" value="Unassembled WGS sequence"/>
</dbReference>
<accession>L1L8V2</accession>